<dbReference type="EMBL" id="JAMZDY010000001">
    <property type="protein sequence ID" value="MCP2369715.1"/>
    <property type="molecule type" value="Genomic_DNA"/>
</dbReference>
<comment type="caution">
    <text evidence="1">The sequence shown here is derived from an EMBL/GenBank/DDBJ whole genome shotgun (WGS) entry which is preliminary data.</text>
</comment>
<keyword evidence="1" id="KW-0762">Sugar transport</keyword>
<dbReference type="RefSeq" id="WP_156998937.1">
    <property type="nucleotide sequence ID" value="NZ_BAAANU010000002.1"/>
</dbReference>
<accession>A0A9X2KB26</accession>
<reference evidence="1" key="1">
    <citation type="submission" date="2022-06" db="EMBL/GenBank/DDBJ databases">
        <title>Sequencing the genomes of 1000 actinobacteria strains.</title>
        <authorList>
            <person name="Klenk H.-P."/>
        </authorList>
    </citation>
    <scope>NUCLEOTIDE SEQUENCE</scope>
    <source>
        <strain evidence="1">DSM 22016</strain>
    </source>
</reference>
<protein>
    <submittedName>
        <fullName evidence="1">Multiple sugar transport system substrate-binding protein</fullName>
    </submittedName>
</protein>
<keyword evidence="1" id="KW-0813">Transport</keyword>
<organism evidence="1 2">
    <name type="scientific">Agromyces terreus</name>
    <dbReference type="NCBI Taxonomy" id="424795"/>
    <lineage>
        <taxon>Bacteria</taxon>
        <taxon>Bacillati</taxon>
        <taxon>Actinomycetota</taxon>
        <taxon>Actinomycetes</taxon>
        <taxon>Micrococcales</taxon>
        <taxon>Microbacteriaceae</taxon>
        <taxon>Agromyces</taxon>
    </lineage>
</organism>
<dbReference type="SUPFAM" id="SSF53850">
    <property type="entry name" value="Periplasmic binding protein-like II"/>
    <property type="match status" value="1"/>
</dbReference>
<evidence type="ECO:0000313" key="1">
    <source>
        <dbReference type="EMBL" id="MCP2369715.1"/>
    </source>
</evidence>
<dbReference type="Gene3D" id="3.40.190.10">
    <property type="entry name" value="Periplasmic binding protein-like II"/>
    <property type="match status" value="2"/>
</dbReference>
<dbReference type="Proteomes" id="UP001139722">
    <property type="component" value="Unassembled WGS sequence"/>
</dbReference>
<sequence>MPDYRGLTWDHPRGRHALEAAARATTDAAGQPLIEWDVHSLEGFESAPIGELAERYDVIVLDHPHLGDALAAEAIRPIEDLYQRDFVARLRADAVGPSAASYTVDDRLWALPLDAATQVAVSAPERVDVAPDTWHDVLALAESEPVALSLAGPHALLTFQSVCVALGAADGVEPRTIPGRGIVDADLGEAAFDLLATLARGIPPETATLNPIGLLERMRRQRDLAYIPLVYGYVNYASGIGALRFDDAPAATPGGRRGSTIGGTGIAITTRRTPSRDLLAHLAALLSSRAQTGFIPEHDGQPSLREAWESAEVNAASGDFYRRTLATIEQSWVRPRVAGYTPFQSEASALLRDALLDRTSPSAAVAAVNARFDALASTPERSRP</sequence>
<proteinExistence type="predicted"/>
<evidence type="ECO:0000313" key="2">
    <source>
        <dbReference type="Proteomes" id="UP001139722"/>
    </source>
</evidence>
<keyword evidence="2" id="KW-1185">Reference proteome</keyword>
<gene>
    <name evidence="1" type="ORF">BJ978_000391</name>
</gene>
<name>A0A9X2KB26_9MICO</name>
<dbReference type="AlphaFoldDB" id="A0A9X2KB26"/>
<dbReference type="OrthoDB" id="3495561at2"/>